<dbReference type="AlphaFoldDB" id="A0AAN8VKA5"/>
<protein>
    <submittedName>
        <fullName evidence="14">EXS, C-terminal</fullName>
    </submittedName>
</protein>
<comment type="caution">
    <text evidence="14">The sequence shown here is derived from an EMBL/GenBank/DDBJ whole genome shotgun (WGS) entry which is preliminary data.</text>
</comment>
<dbReference type="PANTHER" id="PTHR10783:SF4">
    <property type="entry name" value="PHOSPHATE TRANSPORTER PHO1 HOMOLOG 3"/>
    <property type="match status" value="1"/>
</dbReference>
<reference evidence="14 15" key="1">
    <citation type="submission" date="2023-12" db="EMBL/GenBank/DDBJ databases">
        <title>A high-quality genome assembly for Dillenia turbinata (Dilleniales).</title>
        <authorList>
            <person name="Chanderbali A."/>
        </authorList>
    </citation>
    <scope>NUCLEOTIDE SEQUENCE [LARGE SCALE GENOMIC DNA]</scope>
    <source>
        <strain evidence="14">LSX21</strain>
        <tissue evidence="14">Leaf</tissue>
    </source>
</reference>
<feature type="transmembrane region" description="Helical" evidence="11">
    <location>
        <begin position="470"/>
        <end position="490"/>
    </location>
</feature>
<dbReference type="Pfam" id="PF03124">
    <property type="entry name" value="EXS"/>
    <property type="match status" value="2"/>
</dbReference>
<evidence type="ECO:0000313" key="14">
    <source>
        <dbReference type="EMBL" id="KAK6931271.1"/>
    </source>
</evidence>
<keyword evidence="3" id="KW-0813">Transport</keyword>
<comment type="similarity">
    <text evidence="2">Belongs to the SYG1 (TC 2.A.94) family.</text>
</comment>
<feature type="compositionally biased region" description="Basic and acidic residues" evidence="10">
    <location>
        <begin position="214"/>
        <end position="228"/>
    </location>
</feature>
<evidence type="ECO:0000256" key="6">
    <source>
        <dbReference type="ARBA" id="ARBA00022692"/>
    </source>
</evidence>
<comment type="function">
    <text evidence="9">May transport inorganic phosphate (Pi).</text>
</comment>
<evidence type="ECO:0000259" key="12">
    <source>
        <dbReference type="PROSITE" id="PS51380"/>
    </source>
</evidence>
<dbReference type="PANTHER" id="PTHR10783">
    <property type="entry name" value="XENOTROPIC AND POLYTROPIC RETROVIRUS RECEPTOR 1-RELATED"/>
    <property type="match status" value="1"/>
</dbReference>
<dbReference type="InterPro" id="IPR004331">
    <property type="entry name" value="SPX_dom"/>
</dbReference>
<feature type="transmembrane region" description="Helical" evidence="11">
    <location>
        <begin position="539"/>
        <end position="560"/>
    </location>
</feature>
<evidence type="ECO:0000256" key="5">
    <source>
        <dbReference type="ARBA" id="ARBA00022592"/>
    </source>
</evidence>
<dbReference type="GO" id="GO:0016036">
    <property type="term" value="P:cellular response to phosphate starvation"/>
    <property type="evidence" value="ECO:0007669"/>
    <property type="project" value="TreeGrafter"/>
</dbReference>
<dbReference type="InterPro" id="IPR004342">
    <property type="entry name" value="EXS_C"/>
</dbReference>
<feature type="domain" description="EXS" evidence="12">
    <location>
        <begin position="421"/>
        <end position="623"/>
    </location>
</feature>
<feature type="transmembrane region" description="Helical" evidence="11">
    <location>
        <begin position="387"/>
        <end position="407"/>
    </location>
</feature>
<evidence type="ECO:0000256" key="2">
    <source>
        <dbReference type="ARBA" id="ARBA00009665"/>
    </source>
</evidence>
<dbReference type="EMBL" id="JBAMMX010000011">
    <property type="protein sequence ID" value="KAK6931271.1"/>
    <property type="molecule type" value="Genomic_DNA"/>
</dbReference>
<keyword evidence="7 11" id="KW-1133">Transmembrane helix</keyword>
<dbReference type="GO" id="GO:0005802">
    <property type="term" value="C:trans-Golgi network"/>
    <property type="evidence" value="ECO:0007669"/>
    <property type="project" value="TreeGrafter"/>
</dbReference>
<gene>
    <name evidence="14" type="ORF">RJ641_003064</name>
</gene>
<accession>A0AAN8VKA5</accession>
<dbReference type="PROSITE" id="PS51382">
    <property type="entry name" value="SPX"/>
    <property type="match status" value="1"/>
</dbReference>
<evidence type="ECO:0000256" key="3">
    <source>
        <dbReference type="ARBA" id="ARBA00022448"/>
    </source>
</evidence>
<feature type="region of interest" description="Disordered" evidence="10">
    <location>
        <begin position="195"/>
        <end position="232"/>
    </location>
</feature>
<sequence>MKFGKEFASQMVPEWQEAYMDYNYLKILLKDILRFKQRNRPPATVNPQQRALTYYRCFSGLTKYNHASPASLDIENQVIHVNESVQDGVDKSYETVFLMSQDVGGEYELVYFRRLDDEFNKVNKFYKSKVDEVMNEADMRTKQLNALIAFRIEVENPQECFDCSVEMARLASDVQLQQQHYQLQLRIVHMDTIKEGDPSSRSGQFDSCDDEDDKETKPTHESVPEEKGRKKSIAAIVRPPPLEILNRVKLNHALETSRSTIKRLLKVSEDTELNFDDKAQLKRVEGKLKQAFVAFNHKLRLSKSYSFLNLLAFSKIMKKYDKIASRNTSKSYLKMVDESCLGSSDEVRFFAGCVRALILALILIMRARDILNDEGGTEYMENLFPLYSLFGFIVLHMLMFGATAYFWRKYRVNYPFIFGIKQGTELGYRQVFLLGFGLAVLALACVLANLDMEMDPETKDFKACTELLPLGLLLVSTGFNQLLLLITILLCPFNIIYRSSRYFFLVCAWHCICAPLYKVTLAEFFLADQINKSVAVIPYWSRLLQILNVMLRFAWLQTVLDLNVISLHREAMVAIVASLEIIRRGIWNIFRLENEHLNNVGKYRAFKSVPLPFNYGEDEDKDE</sequence>
<evidence type="ECO:0000256" key="11">
    <source>
        <dbReference type="SAM" id="Phobius"/>
    </source>
</evidence>
<feature type="domain" description="SPX" evidence="13">
    <location>
        <begin position="1"/>
        <end position="334"/>
    </location>
</feature>
<keyword evidence="8 11" id="KW-0472">Membrane</keyword>
<keyword evidence="4" id="KW-1003">Cell membrane</keyword>
<evidence type="ECO:0000256" key="7">
    <source>
        <dbReference type="ARBA" id="ARBA00022989"/>
    </source>
</evidence>
<evidence type="ECO:0000259" key="13">
    <source>
        <dbReference type="PROSITE" id="PS51382"/>
    </source>
</evidence>
<comment type="subcellular location">
    <subcellularLocation>
        <location evidence="1">Cell membrane</location>
        <topology evidence="1">Multi-pass membrane protein</topology>
    </subcellularLocation>
</comment>
<evidence type="ECO:0000313" key="15">
    <source>
        <dbReference type="Proteomes" id="UP001370490"/>
    </source>
</evidence>
<dbReference type="Pfam" id="PF03105">
    <property type="entry name" value="SPX"/>
    <property type="match status" value="1"/>
</dbReference>
<dbReference type="GO" id="GO:0000822">
    <property type="term" value="F:inositol hexakisphosphate binding"/>
    <property type="evidence" value="ECO:0007669"/>
    <property type="project" value="TreeGrafter"/>
</dbReference>
<proteinExistence type="inferred from homology"/>
<dbReference type="GO" id="GO:0006817">
    <property type="term" value="P:phosphate ion transport"/>
    <property type="evidence" value="ECO:0007669"/>
    <property type="project" value="UniProtKB-KW"/>
</dbReference>
<keyword evidence="15" id="KW-1185">Reference proteome</keyword>
<organism evidence="14 15">
    <name type="scientific">Dillenia turbinata</name>
    <dbReference type="NCBI Taxonomy" id="194707"/>
    <lineage>
        <taxon>Eukaryota</taxon>
        <taxon>Viridiplantae</taxon>
        <taxon>Streptophyta</taxon>
        <taxon>Embryophyta</taxon>
        <taxon>Tracheophyta</taxon>
        <taxon>Spermatophyta</taxon>
        <taxon>Magnoliopsida</taxon>
        <taxon>eudicotyledons</taxon>
        <taxon>Gunneridae</taxon>
        <taxon>Pentapetalae</taxon>
        <taxon>Dilleniales</taxon>
        <taxon>Dilleniaceae</taxon>
        <taxon>Dillenia</taxon>
    </lineage>
</organism>
<dbReference type="GO" id="GO:0005886">
    <property type="term" value="C:plasma membrane"/>
    <property type="evidence" value="ECO:0007669"/>
    <property type="project" value="UniProtKB-SubCell"/>
</dbReference>
<feature type="transmembrane region" description="Helical" evidence="11">
    <location>
        <begin position="428"/>
        <end position="450"/>
    </location>
</feature>
<dbReference type="CDD" id="cd14476">
    <property type="entry name" value="SPX_PHO1_like"/>
    <property type="match status" value="1"/>
</dbReference>
<evidence type="ECO:0000256" key="10">
    <source>
        <dbReference type="SAM" id="MobiDB-lite"/>
    </source>
</evidence>
<name>A0AAN8VKA5_9MAGN</name>
<dbReference type="Proteomes" id="UP001370490">
    <property type="component" value="Unassembled WGS sequence"/>
</dbReference>
<dbReference type="PROSITE" id="PS51380">
    <property type="entry name" value="EXS"/>
    <property type="match status" value="1"/>
</dbReference>
<evidence type="ECO:0000256" key="4">
    <source>
        <dbReference type="ARBA" id="ARBA00022475"/>
    </source>
</evidence>
<dbReference type="InterPro" id="IPR034092">
    <property type="entry name" value="PHO1_SPX"/>
</dbReference>
<evidence type="ECO:0000256" key="9">
    <source>
        <dbReference type="ARBA" id="ARBA00043939"/>
    </source>
</evidence>
<evidence type="ECO:0000256" key="8">
    <source>
        <dbReference type="ARBA" id="ARBA00023136"/>
    </source>
</evidence>
<keyword evidence="5" id="KW-0592">Phosphate transport</keyword>
<evidence type="ECO:0000256" key="1">
    <source>
        <dbReference type="ARBA" id="ARBA00004651"/>
    </source>
</evidence>
<feature type="transmembrane region" description="Helical" evidence="11">
    <location>
        <begin position="502"/>
        <end position="519"/>
    </location>
</feature>
<keyword evidence="6 11" id="KW-0812">Transmembrane</keyword>